<dbReference type="PANTHER" id="PTHR30204">
    <property type="entry name" value="REDOX-CYCLING DRUG-SENSING TRANSCRIPTIONAL ACTIVATOR SOXR"/>
    <property type="match status" value="1"/>
</dbReference>
<dbReference type="RefSeq" id="WP_286300990.1">
    <property type="nucleotide sequence ID" value="NZ_AP027728.1"/>
</dbReference>
<dbReference type="InterPro" id="IPR047057">
    <property type="entry name" value="MerR_fam"/>
</dbReference>
<dbReference type="PANTHER" id="PTHR30204:SF58">
    <property type="entry name" value="HTH-TYPE TRANSCRIPTIONAL REGULATOR YFMP"/>
    <property type="match status" value="1"/>
</dbReference>
<dbReference type="SUPFAM" id="SSF46955">
    <property type="entry name" value="Putative DNA-binding domain"/>
    <property type="match status" value="1"/>
</dbReference>
<feature type="compositionally biased region" description="Basic and acidic residues" evidence="2">
    <location>
        <begin position="83"/>
        <end position="95"/>
    </location>
</feature>
<gene>
    <name evidence="4" type="ORF">GCM10025863_30710</name>
</gene>
<organism evidence="4 5">
    <name type="scientific">Microbacterium suwonense</name>
    <dbReference type="NCBI Taxonomy" id="683047"/>
    <lineage>
        <taxon>Bacteria</taxon>
        <taxon>Bacillati</taxon>
        <taxon>Actinomycetota</taxon>
        <taxon>Actinomycetes</taxon>
        <taxon>Micrococcales</taxon>
        <taxon>Microbacteriaceae</taxon>
        <taxon>Microbacterium</taxon>
    </lineage>
</organism>
<dbReference type="Proteomes" id="UP001321543">
    <property type="component" value="Chromosome"/>
</dbReference>
<keyword evidence="1" id="KW-0238">DNA-binding</keyword>
<reference evidence="5" key="1">
    <citation type="journal article" date="2019" name="Int. J. Syst. Evol. Microbiol.">
        <title>The Global Catalogue of Microorganisms (GCM) 10K type strain sequencing project: providing services to taxonomists for standard genome sequencing and annotation.</title>
        <authorList>
            <consortium name="The Broad Institute Genomics Platform"/>
            <consortium name="The Broad Institute Genome Sequencing Center for Infectious Disease"/>
            <person name="Wu L."/>
            <person name="Ma J."/>
        </authorList>
    </citation>
    <scope>NUCLEOTIDE SEQUENCE [LARGE SCALE GENOMIC DNA]</scope>
    <source>
        <strain evidence="5">NBRC 106310</strain>
    </source>
</reference>
<dbReference type="InterPro" id="IPR009061">
    <property type="entry name" value="DNA-bd_dom_put_sf"/>
</dbReference>
<keyword evidence="5" id="KW-1185">Reference proteome</keyword>
<evidence type="ECO:0000313" key="4">
    <source>
        <dbReference type="EMBL" id="BDZ40457.1"/>
    </source>
</evidence>
<accession>A0ABN6X8X7</accession>
<evidence type="ECO:0000256" key="2">
    <source>
        <dbReference type="SAM" id="MobiDB-lite"/>
    </source>
</evidence>
<feature type="domain" description="HTH merR-type" evidence="3">
    <location>
        <begin position="10"/>
        <end position="78"/>
    </location>
</feature>
<dbReference type="Pfam" id="PF13411">
    <property type="entry name" value="MerR_1"/>
    <property type="match status" value="1"/>
</dbReference>
<dbReference type="PROSITE" id="PS50937">
    <property type="entry name" value="HTH_MERR_2"/>
    <property type="match status" value="1"/>
</dbReference>
<name>A0ABN6X8X7_9MICO</name>
<protein>
    <recommendedName>
        <fullName evidence="3">HTH merR-type domain-containing protein</fullName>
    </recommendedName>
</protein>
<proteinExistence type="predicted"/>
<dbReference type="InterPro" id="IPR000551">
    <property type="entry name" value="MerR-type_HTH_dom"/>
</dbReference>
<sequence length="105" mass="11597">MVNQNSRTPLYSIAVAAQLLDMPVATLRLFESRGLLTPSRTEGGTRRYSDDDIHRLRRVSGLRDEGINIVGIRRVLELEDENTDLRSELDRRDDAGGADGTDGAG</sequence>
<dbReference type="Gene3D" id="1.10.1660.10">
    <property type="match status" value="1"/>
</dbReference>
<feature type="region of interest" description="Disordered" evidence="2">
    <location>
        <begin position="83"/>
        <end position="105"/>
    </location>
</feature>
<dbReference type="SMART" id="SM00422">
    <property type="entry name" value="HTH_MERR"/>
    <property type="match status" value="1"/>
</dbReference>
<dbReference type="EMBL" id="AP027728">
    <property type="protein sequence ID" value="BDZ40457.1"/>
    <property type="molecule type" value="Genomic_DNA"/>
</dbReference>
<evidence type="ECO:0000259" key="3">
    <source>
        <dbReference type="PROSITE" id="PS50937"/>
    </source>
</evidence>
<evidence type="ECO:0000313" key="5">
    <source>
        <dbReference type="Proteomes" id="UP001321543"/>
    </source>
</evidence>
<evidence type="ECO:0000256" key="1">
    <source>
        <dbReference type="ARBA" id="ARBA00023125"/>
    </source>
</evidence>